<reference evidence="2" key="1">
    <citation type="submission" date="2022-11" db="UniProtKB">
        <authorList>
            <consortium name="WormBaseParasite"/>
        </authorList>
    </citation>
    <scope>IDENTIFICATION</scope>
</reference>
<dbReference type="Proteomes" id="UP000887565">
    <property type="component" value="Unplaced"/>
</dbReference>
<organism evidence="1 2">
    <name type="scientific">Romanomermis culicivorax</name>
    <name type="common">Nematode worm</name>
    <dbReference type="NCBI Taxonomy" id="13658"/>
    <lineage>
        <taxon>Eukaryota</taxon>
        <taxon>Metazoa</taxon>
        <taxon>Ecdysozoa</taxon>
        <taxon>Nematoda</taxon>
        <taxon>Enoplea</taxon>
        <taxon>Dorylaimia</taxon>
        <taxon>Mermithida</taxon>
        <taxon>Mermithoidea</taxon>
        <taxon>Mermithidae</taxon>
        <taxon>Romanomermis</taxon>
    </lineage>
</organism>
<sequence length="106" mass="11881">MRMTNFGAPGKNYVGFGTFNNQQRCWRCCTSLNMLVLSLIPHINLASSEVRELEFMKIAAVVCDDIVQCVGNAGRAVQRRSFAVQQRRGFVESDEPDTTKNYICGV</sequence>
<dbReference type="AlphaFoldDB" id="A0A915KTC4"/>
<name>A0A915KTC4_ROMCU</name>
<protein>
    <submittedName>
        <fullName evidence="2">Uncharacterized protein</fullName>
    </submittedName>
</protein>
<evidence type="ECO:0000313" key="1">
    <source>
        <dbReference type="Proteomes" id="UP000887565"/>
    </source>
</evidence>
<keyword evidence="1" id="KW-1185">Reference proteome</keyword>
<accession>A0A915KTC4</accession>
<dbReference type="WBParaSite" id="nRc.2.0.1.t40868-RA">
    <property type="protein sequence ID" value="nRc.2.0.1.t40868-RA"/>
    <property type="gene ID" value="nRc.2.0.1.g40868"/>
</dbReference>
<proteinExistence type="predicted"/>
<evidence type="ECO:0000313" key="2">
    <source>
        <dbReference type="WBParaSite" id="nRc.2.0.1.t40868-RA"/>
    </source>
</evidence>